<dbReference type="WBParaSite" id="ACAC_0000863601-mRNA-1">
    <property type="protein sequence ID" value="ACAC_0000863601-mRNA-1"/>
    <property type="gene ID" value="ACAC_0000863601"/>
</dbReference>
<protein>
    <submittedName>
        <fullName evidence="2">SERTA domain-containing protein</fullName>
    </submittedName>
</protein>
<evidence type="ECO:0000313" key="2">
    <source>
        <dbReference type="WBParaSite" id="ACAC_0000863601-mRNA-1"/>
    </source>
</evidence>
<accession>A0A0K0DD79</accession>
<organism evidence="1 2">
    <name type="scientific">Angiostrongylus cantonensis</name>
    <name type="common">Rat lungworm</name>
    <dbReference type="NCBI Taxonomy" id="6313"/>
    <lineage>
        <taxon>Eukaryota</taxon>
        <taxon>Metazoa</taxon>
        <taxon>Ecdysozoa</taxon>
        <taxon>Nematoda</taxon>
        <taxon>Chromadorea</taxon>
        <taxon>Rhabditida</taxon>
        <taxon>Rhabditina</taxon>
        <taxon>Rhabditomorpha</taxon>
        <taxon>Strongyloidea</taxon>
        <taxon>Metastrongylidae</taxon>
        <taxon>Angiostrongylus</taxon>
    </lineage>
</organism>
<sequence>MDGHILFMFSCFSLLTLQLYSVFLDSLGVAAFLSTIVRRVFNYCRVVVMVLCASYNLRAHSTMLPHAGEDCRYELPSSVPSHFPASKPISLSLDEEKCSRKCISFVRTLFFRRVKLSFSFPIAEIRVPFTSHYEVGFEVVLPCNKTFSSSSRSSAEREIERQQRRQLLDASLLKMRASNNIPLRKHLLVYNIVKQLQRDLDLLDDEELYCNLMDESYGERMDIDERRWPFGATSAPSATLPACAVSIPVTAQVAPPQQEERRVAEDSTSLISKDLDMDVSKVVKQEPQTPGLEMWSWGDTTMTGDDRTTSYSNCDIFESIQDDVDESFVAWSWTVSGASFDAGAWWTTERSRATSLSTTSRFEPIWSMGTDPLGATNFSRFELQHLFPSQVLLQA</sequence>
<dbReference type="AlphaFoldDB" id="A0A0K0DD79"/>
<evidence type="ECO:0000313" key="1">
    <source>
        <dbReference type="Proteomes" id="UP000035642"/>
    </source>
</evidence>
<reference evidence="2" key="2">
    <citation type="submission" date="2017-02" db="UniProtKB">
        <authorList>
            <consortium name="WormBaseParasite"/>
        </authorList>
    </citation>
    <scope>IDENTIFICATION</scope>
</reference>
<dbReference type="Proteomes" id="UP000035642">
    <property type="component" value="Unassembled WGS sequence"/>
</dbReference>
<name>A0A0K0DD79_ANGCA</name>
<reference evidence="1" key="1">
    <citation type="submission" date="2012-09" db="EMBL/GenBank/DDBJ databases">
        <authorList>
            <person name="Martin A.A."/>
        </authorList>
    </citation>
    <scope>NUCLEOTIDE SEQUENCE</scope>
</reference>
<proteinExistence type="predicted"/>
<keyword evidence="1" id="KW-1185">Reference proteome</keyword>